<accession>A0ABQ9I2B1</accession>
<feature type="domain" description="Reverse transcriptase/retrotransposon-derived protein RNase H-like" evidence="3">
    <location>
        <begin position="117"/>
        <end position="205"/>
    </location>
</feature>
<comment type="caution">
    <text evidence="5">The sequence shown here is derived from an EMBL/GenBank/DDBJ whole genome shotgun (WGS) entry which is preliminary data.</text>
</comment>
<dbReference type="PANTHER" id="PTHR37984">
    <property type="entry name" value="PROTEIN CBG26694"/>
    <property type="match status" value="1"/>
</dbReference>
<protein>
    <recommendedName>
        <fullName evidence="1">RNA-directed DNA polymerase</fullName>
        <ecNumber evidence="1">2.7.7.49</ecNumber>
    </recommendedName>
</protein>
<dbReference type="InterPro" id="IPR043128">
    <property type="entry name" value="Rev_trsase/Diguanyl_cyclase"/>
</dbReference>
<dbReference type="InterPro" id="IPR041588">
    <property type="entry name" value="Integrase_H2C2"/>
</dbReference>
<evidence type="ECO:0000259" key="3">
    <source>
        <dbReference type="Pfam" id="PF17919"/>
    </source>
</evidence>
<dbReference type="CDD" id="cd09274">
    <property type="entry name" value="RNase_HI_RT_Ty3"/>
    <property type="match status" value="1"/>
</dbReference>
<name>A0ABQ9I2B1_9NEOP</name>
<dbReference type="InterPro" id="IPR050951">
    <property type="entry name" value="Retrovirus_Pol_polyprotein"/>
</dbReference>
<keyword evidence="2" id="KW-0511">Multifunctional enzyme</keyword>
<dbReference type="PANTHER" id="PTHR37984:SF5">
    <property type="entry name" value="PROTEIN NYNRIN-LIKE"/>
    <property type="match status" value="1"/>
</dbReference>
<keyword evidence="6" id="KW-1185">Reference proteome</keyword>
<dbReference type="Proteomes" id="UP001159363">
    <property type="component" value="Chromosome 3"/>
</dbReference>
<dbReference type="SUPFAM" id="SSF56672">
    <property type="entry name" value="DNA/RNA polymerases"/>
    <property type="match status" value="1"/>
</dbReference>
<dbReference type="InterPro" id="IPR043502">
    <property type="entry name" value="DNA/RNA_pol_sf"/>
</dbReference>
<dbReference type="Pfam" id="PF17921">
    <property type="entry name" value="Integrase_H2C2"/>
    <property type="match status" value="1"/>
</dbReference>
<reference evidence="5 6" key="1">
    <citation type="submission" date="2023-02" db="EMBL/GenBank/DDBJ databases">
        <title>LHISI_Scaffold_Assembly.</title>
        <authorList>
            <person name="Stuart O.P."/>
            <person name="Cleave R."/>
            <person name="Magrath M.J.L."/>
            <person name="Mikheyev A.S."/>
        </authorList>
    </citation>
    <scope>NUCLEOTIDE SEQUENCE [LARGE SCALE GENOMIC DNA]</scope>
    <source>
        <strain evidence="5">Daus_M_001</strain>
        <tissue evidence="5">Leg muscle</tissue>
    </source>
</reference>
<evidence type="ECO:0000313" key="6">
    <source>
        <dbReference type="Proteomes" id="UP001159363"/>
    </source>
</evidence>
<dbReference type="Gene3D" id="1.10.340.70">
    <property type="match status" value="1"/>
</dbReference>
<dbReference type="InterPro" id="IPR041577">
    <property type="entry name" value="RT_RNaseH_2"/>
</dbReference>
<sequence>MLGGAKYFTRMDCISGFWQLNVNQEDQEKIEEKHICNLKLVFYRLRVANLKLKPENCNFMLKTVNYFGHVIPKDEIHPDKDKIAMIKEYPAPKTVKEICQFIELRLPRKRSRSNGTKEAKAFSELSEFLCDKPVLKYPDFSLPFLVTCDSAATTMGAVLSQKINGSEHPMYFVLRQINKAERNYSTTERECLCKFTIVTDHRPLWWLLQIKEPMSHLARWSLLSEYDFDIVHTARKGNANADALSRIPVQFVTPLYEPMWDRELIRQEQERDTRISVIRCKVETGEKAGVKHTYELIKLMCFWEGMYTDVTEFCANFESCSIHKCVPNNKLASLQKF</sequence>
<dbReference type="EC" id="2.7.7.49" evidence="1"/>
<feature type="domain" description="Integrase zinc-binding" evidence="4">
    <location>
        <begin position="288"/>
        <end position="324"/>
    </location>
</feature>
<dbReference type="Pfam" id="PF17919">
    <property type="entry name" value="RT_RNaseH_2"/>
    <property type="match status" value="1"/>
</dbReference>
<organism evidence="5 6">
    <name type="scientific">Dryococelus australis</name>
    <dbReference type="NCBI Taxonomy" id="614101"/>
    <lineage>
        <taxon>Eukaryota</taxon>
        <taxon>Metazoa</taxon>
        <taxon>Ecdysozoa</taxon>
        <taxon>Arthropoda</taxon>
        <taxon>Hexapoda</taxon>
        <taxon>Insecta</taxon>
        <taxon>Pterygota</taxon>
        <taxon>Neoptera</taxon>
        <taxon>Polyneoptera</taxon>
        <taxon>Phasmatodea</taxon>
        <taxon>Verophasmatodea</taxon>
        <taxon>Anareolatae</taxon>
        <taxon>Phasmatidae</taxon>
        <taxon>Eurycanthinae</taxon>
        <taxon>Dryococelus</taxon>
    </lineage>
</organism>
<dbReference type="Gene3D" id="3.30.70.270">
    <property type="match status" value="1"/>
</dbReference>
<evidence type="ECO:0000256" key="2">
    <source>
        <dbReference type="ARBA" id="ARBA00023268"/>
    </source>
</evidence>
<gene>
    <name evidence="5" type="ORF">PR048_010289</name>
</gene>
<evidence type="ECO:0000256" key="1">
    <source>
        <dbReference type="ARBA" id="ARBA00012493"/>
    </source>
</evidence>
<evidence type="ECO:0000313" key="5">
    <source>
        <dbReference type="EMBL" id="KAJ8890780.1"/>
    </source>
</evidence>
<dbReference type="Gene3D" id="3.10.20.370">
    <property type="match status" value="1"/>
</dbReference>
<evidence type="ECO:0000259" key="4">
    <source>
        <dbReference type="Pfam" id="PF17921"/>
    </source>
</evidence>
<dbReference type="EMBL" id="JARBHB010000003">
    <property type="protein sequence ID" value="KAJ8890780.1"/>
    <property type="molecule type" value="Genomic_DNA"/>
</dbReference>
<proteinExistence type="predicted"/>